<organism evidence="1 2">
    <name type="scientific">Amanita muscaria (strain Koide BX008)</name>
    <dbReference type="NCBI Taxonomy" id="946122"/>
    <lineage>
        <taxon>Eukaryota</taxon>
        <taxon>Fungi</taxon>
        <taxon>Dikarya</taxon>
        <taxon>Basidiomycota</taxon>
        <taxon>Agaricomycotina</taxon>
        <taxon>Agaricomycetes</taxon>
        <taxon>Agaricomycetidae</taxon>
        <taxon>Agaricales</taxon>
        <taxon>Pluteineae</taxon>
        <taxon>Amanitaceae</taxon>
        <taxon>Amanita</taxon>
    </lineage>
</organism>
<proteinExistence type="predicted"/>
<dbReference type="EMBL" id="KN818403">
    <property type="protein sequence ID" value="KIL56723.1"/>
    <property type="molecule type" value="Genomic_DNA"/>
</dbReference>
<feature type="non-terminal residue" evidence="1">
    <location>
        <position position="1"/>
    </location>
</feature>
<reference evidence="1 2" key="1">
    <citation type="submission" date="2014-04" db="EMBL/GenBank/DDBJ databases">
        <title>Evolutionary Origins and Diversification of the Mycorrhizal Mutualists.</title>
        <authorList>
            <consortium name="DOE Joint Genome Institute"/>
            <consortium name="Mycorrhizal Genomics Consortium"/>
            <person name="Kohler A."/>
            <person name="Kuo A."/>
            <person name="Nagy L.G."/>
            <person name="Floudas D."/>
            <person name="Copeland A."/>
            <person name="Barry K.W."/>
            <person name="Cichocki N."/>
            <person name="Veneault-Fourrey C."/>
            <person name="LaButti K."/>
            <person name="Lindquist E.A."/>
            <person name="Lipzen A."/>
            <person name="Lundell T."/>
            <person name="Morin E."/>
            <person name="Murat C."/>
            <person name="Riley R."/>
            <person name="Ohm R."/>
            <person name="Sun H."/>
            <person name="Tunlid A."/>
            <person name="Henrissat B."/>
            <person name="Grigoriev I.V."/>
            <person name="Hibbett D.S."/>
            <person name="Martin F."/>
        </authorList>
    </citation>
    <scope>NUCLEOTIDE SEQUENCE [LARGE SCALE GENOMIC DNA]</scope>
    <source>
        <strain evidence="1 2">Koide BX008</strain>
    </source>
</reference>
<evidence type="ECO:0000313" key="2">
    <source>
        <dbReference type="Proteomes" id="UP000054549"/>
    </source>
</evidence>
<dbReference type="AlphaFoldDB" id="A0A0C2WKM1"/>
<dbReference type="HOGENOM" id="CLU_164446_0_0_1"/>
<dbReference type="InParanoid" id="A0A0C2WKM1"/>
<dbReference type="OrthoDB" id="2693386at2759"/>
<accession>A0A0C2WKM1</accession>
<keyword evidence="2" id="KW-1185">Reference proteome</keyword>
<sequence length="123" mass="13926">FFGLRKNQDVVHVDDYPSFIDHLYKVGVHHSLERGRGVAKSKEHDFRFEHSSVRKRRKIRGGVPAATVTVSFLNSNIVVAPSKVQFGEIFGSLKFRHKVRDEGKRIPVLDSPFIQVTIVLTGS</sequence>
<evidence type="ECO:0000313" key="1">
    <source>
        <dbReference type="EMBL" id="KIL56723.1"/>
    </source>
</evidence>
<dbReference type="Proteomes" id="UP000054549">
    <property type="component" value="Unassembled WGS sequence"/>
</dbReference>
<protein>
    <submittedName>
        <fullName evidence="1">Uncharacterized protein</fullName>
    </submittedName>
</protein>
<gene>
    <name evidence="1" type="ORF">M378DRAFT_88907</name>
</gene>
<name>A0A0C2WKM1_AMAMK</name>